<evidence type="ECO:0000256" key="1">
    <source>
        <dbReference type="SAM" id="Phobius"/>
    </source>
</evidence>
<evidence type="ECO:0000313" key="4">
    <source>
        <dbReference type="EMBL" id="MBA2863270.1"/>
    </source>
</evidence>
<evidence type="ECO:0000313" key="3">
    <source>
        <dbReference type="EMBL" id="MBA2857572.1"/>
    </source>
</evidence>
<evidence type="ECO:0000313" key="12">
    <source>
        <dbReference type="Proteomes" id="UP000590564"/>
    </source>
</evidence>
<dbReference type="EMBL" id="CP026606">
    <property type="protein sequence ID" value="AVB76761.1"/>
    <property type="molecule type" value="Genomic_DNA"/>
</dbReference>
<sequence>MSPETKSGYIALIIGILGYMGTIYLNSQNEMVTYLLTAVFTPFLIFGIAMFLNPKSRREKIGQIPFRGW</sequence>
<evidence type="ECO:0000313" key="8">
    <source>
        <dbReference type="EMBL" id="MBP2219751.1"/>
    </source>
</evidence>
<dbReference type="EMBL" id="JACCQJ010000001">
    <property type="protein sequence ID" value="MBG0769053.1"/>
    <property type="molecule type" value="Genomic_DNA"/>
</dbReference>
<evidence type="ECO:0000313" key="2">
    <source>
        <dbReference type="EMBL" id="AVB76761.1"/>
    </source>
</evidence>
<keyword evidence="1" id="KW-0472">Membrane</keyword>
<dbReference type="Proteomes" id="UP000722095">
    <property type="component" value="Unassembled WGS sequence"/>
</dbReference>
<dbReference type="KEGG" id="mmad:MMJJ_13830"/>
<reference evidence="8" key="5">
    <citation type="submission" date="2021-03" db="EMBL/GenBank/DDBJ databases">
        <title>Genomic Encyclopedia of Type Strains, Phase IV (KMG-IV): sequencing the most valuable type-strain genomes for metagenomic binning, comparative biology and taxonomic classification.</title>
        <authorList>
            <person name="Goeker M."/>
        </authorList>
    </citation>
    <scope>NUCLEOTIDE SEQUENCE</scope>
    <source>
        <strain evidence="8">DSM 2771</strain>
    </source>
</reference>
<evidence type="ECO:0000313" key="11">
    <source>
        <dbReference type="Proteomes" id="UP000567099"/>
    </source>
</evidence>
<feature type="transmembrane region" description="Helical" evidence="1">
    <location>
        <begin position="7"/>
        <end position="25"/>
    </location>
</feature>
<name>A0A2L1CBL5_METMI</name>
<feature type="transmembrane region" description="Helical" evidence="1">
    <location>
        <begin position="31"/>
        <end position="52"/>
    </location>
</feature>
<dbReference type="EMBL" id="JACDUO010000001">
    <property type="protein sequence ID" value="MBA2863270.1"/>
    <property type="molecule type" value="Genomic_DNA"/>
</dbReference>
<evidence type="ECO:0000313" key="5">
    <source>
        <dbReference type="EMBL" id="MBB6496725.1"/>
    </source>
</evidence>
<dbReference type="EMBL" id="JAGINF010000003">
    <property type="protein sequence ID" value="MBP2219751.1"/>
    <property type="molecule type" value="Genomic_DNA"/>
</dbReference>
<dbReference type="RefSeq" id="WP_013999787.1">
    <property type="nucleotide sequence ID" value="NZ_BAAABJ010000001.1"/>
</dbReference>
<reference evidence="7" key="4">
    <citation type="submission" date="2021-01" db="EMBL/GenBank/DDBJ databases">
        <title>Genomic Encyclopedia of Type Strains, Phase IV (KMG-V): Genome sequencing to study the core and pangenomes of soil and plant-associated prokaryotes.</title>
        <authorList>
            <person name="Whitman W."/>
        </authorList>
    </citation>
    <scope>NUCLEOTIDE SEQUENCE</scope>
    <source>
        <strain evidence="3 10">C12</strain>
        <strain evidence="4 11">C13</strain>
        <strain evidence="5 12">D1</strain>
        <strain evidence="7">RC</strain>
    </source>
</reference>
<dbReference type="Proteomes" id="UP000714405">
    <property type="component" value="Unassembled WGS sequence"/>
</dbReference>
<dbReference type="EMBL" id="JACDUN010000001">
    <property type="protein sequence ID" value="MBA2857572.1"/>
    <property type="molecule type" value="Genomic_DNA"/>
</dbReference>
<dbReference type="GeneID" id="10983031"/>
<evidence type="ECO:0000313" key="10">
    <source>
        <dbReference type="Proteomes" id="UP000558015"/>
    </source>
</evidence>
<evidence type="ECO:0000313" key="7">
    <source>
        <dbReference type="EMBL" id="MBM7409497.1"/>
    </source>
</evidence>
<dbReference type="Proteomes" id="UP000567099">
    <property type="component" value="Unassembled WGS sequence"/>
</dbReference>
<keyword evidence="1" id="KW-1133">Transmembrane helix</keyword>
<dbReference type="Proteomes" id="UP000239462">
    <property type="component" value="Chromosome"/>
</dbReference>
<dbReference type="AlphaFoldDB" id="A0A2L1CBL5"/>
<gene>
    <name evidence="6" type="ORF">H0S71_03995</name>
    <name evidence="7" type="ORF">HNP85_001169</name>
    <name evidence="3" type="ORF">HNP93_000273</name>
    <name evidence="4" type="ORF">HNP94_000270</name>
    <name evidence="5" type="ORF">HNP96_000746</name>
    <name evidence="8" type="ORF">J2745_001244</name>
    <name evidence="2" type="ORF">MMJJ_13830</name>
</gene>
<evidence type="ECO:0000313" key="6">
    <source>
        <dbReference type="EMBL" id="MBG0769053.1"/>
    </source>
</evidence>
<reference evidence="6" key="3">
    <citation type="submission" date="2020-07" db="EMBL/GenBank/DDBJ databases">
        <title>Severe corrosion of carbon steel in oil field produced water can be linked to methanogenic archaea containing a special type of NiFe hydrogenase.</title>
        <authorList>
            <person name="Lahme S."/>
            <person name="Mand J."/>
            <person name="Longwell J."/>
            <person name="Smith R."/>
            <person name="Enning D."/>
        </authorList>
    </citation>
    <scope>NUCLEOTIDE SEQUENCE</scope>
    <source>
        <strain evidence="6">MIC098Bin5</strain>
    </source>
</reference>
<proteinExistence type="predicted"/>
<keyword evidence="1" id="KW-0812">Transmembrane</keyword>
<dbReference type="EMBL" id="JACHED010000001">
    <property type="protein sequence ID" value="MBB6496725.1"/>
    <property type="molecule type" value="Genomic_DNA"/>
</dbReference>
<organism evidence="2 9">
    <name type="scientific">Methanococcus maripaludis</name>
    <name type="common">Methanococcus deltae</name>
    <dbReference type="NCBI Taxonomy" id="39152"/>
    <lineage>
        <taxon>Archaea</taxon>
        <taxon>Methanobacteriati</taxon>
        <taxon>Methanobacteriota</taxon>
        <taxon>Methanomada group</taxon>
        <taxon>Methanococci</taxon>
        <taxon>Methanococcales</taxon>
        <taxon>Methanococcaceae</taxon>
        <taxon>Methanococcus</taxon>
    </lineage>
</organism>
<dbReference type="Proteomes" id="UP000742560">
    <property type="component" value="Unassembled WGS sequence"/>
</dbReference>
<dbReference type="Proteomes" id="UP000590564">
    <property type="component" value="Unassembled WGS sequence"/>
</dbReference>
<dbReference type="EMBL" id="JAFBBC010000001">
    <property type="protein sequence ID" value="MBM7409497.1"/>
    <property type="molecule type" value="Genomic_DNA"/>
</dbReference>
<accession>A0A2L1CBL5</accession>
<protein>
    <submittedName>
        <fullName evidence="3">Energy-converting hydrogenase A subunit I</fullName>
    </submittedName>
</protein>
<dbReference type="Proteomes" id="UP000558015">
    <property type="component" value="Unassembled WGS sequence"/>
</dbReference>
<reference evidence="2" key="2">
    <citation type="submission" date="2018-02" db="EMBL/GenBank/DDBJ databases">
        <title>Complete genome sequence of the Methanococcus maripaludis type strain JJ (DSM 2067), a model for selenoprotein synthesis in Archaea.</title>
        <authorList>
            <person name="Poehlein A."/>
            <person name="Heym D."/>
            <person name="Quitzke V."/>
            <person name="Fersch J."/>
            <person name="Daniel R."/>
            <person name="Rother M."/>
        </authorList>
    </citation>
    <scope>NUCLEOTIDE SEQUENCE [LARGE SCALE GENOMIC DNA]</scope>
    <source>
        <strain evidence="2">DSM 2067</strain>
    </source>
</reference>
<reference evidence="9" key="1">
    <citation type="journal article" date="2018" name="Genome Announc.">
        <title>Complete Genome Sequence of the Methanococcus maripaludis Type Strain JJ (DSM 2067), a Model for Selenoprotein Synthesis in Archaea.</title>
        <authorList>
            <person name="Poehlein A."/>
            <person name="Heym D."/>
            <person name="Quitzke V."/>
            <person name="Fersch J."/>
            <person name="Daniel R."/>
            <person name="Rother M."/>
        </authorList>
    </citation>
    <scope>NUCLEOTIDE SEQUENCE [LARGE SCALE GENOMIC DNA]</scope>
    <source>
        <strain evidence="9">DSM 2067</strain>
    </source>
</reference>
<evidence type="ECO:0000313" key="9">
    <source>
        <dbReference type="Proteomes" id="UP000239462"/>
    </source>
</evidence>